<sequence length="48" mass="5865">MSLFLDVILYKIACLIWTDKQEDVNPSDEYYFWLEEFVEDQARDDLPF</sequence>
<reference evidence="1" key="1">
    <citation type="submission" date="2020-12" db="EMBL/GenBank/DDBJ databases">
        <title>Desulfobium dissulfuricans gen. nov., sp. nov., a novel mesophilic, sulfate-reducing bacterium isolated from a deep-sea hydrothermal vent.</title>
        <authorList>
            <person name="Hashimoto Y."/>
            <person name="Tame A."/>
            <person name="Sawayama S."/>
            <person name="Miyazaki J."/>
            <person name="Takai K."/>
            <person name="Nakagawa S."/>
        </authorList>
    </citation>
    <scope>NUCLEOTIDE SEQUENCE</scope>
    <source>
        <strain evidence="1">GF1</strain>
    </source>
</reference>
<dbReference type="Proteomes" id="UP001063350">
    <property type="component" value="Chromosome"/>
</dbReference>
<evidence type="ECO:0000313" key="1">
    <source>
        <dbReference type="EMBL" id="BCO08589.1"/>
    </source>
</evidence>
<protein>
    <submittedName>
        <fullName evidence="1">Uncharacterized protein</fullName>
    </submittedName>
</protein>
<gene>
    <name evidence="1" type="ORF">GF1_09650</name>
</gene>
<proteinExistence type="predicted"/>
<accession>A0A915U062</accession>
<dbReference type="RefSeq" id="WP_267928492.1">
    <property type="nucleotide sequence ID" value="NZ_AP024233.1"/>
</dbReference>
<name>A0A915U062_9BACT</name>
<evidence type="ECO:0000313" key="2">
    <source>
        <dbReference type="Proteomes" id="UP001063350"/>
    </source>
</evidence>
<organism evidence="1 2">
    <name type="scientific">Desulfolithobacter dissulfuricans</name>
    <dbReference type="NCBI Taxonomy" id="2795293"/>
    <lineage>
        <taxon>Bacteria</taxon>
        <taxon>Pseudomonadati</taxon>
        <taxon>Thermodesulfobacteriota</taxon>
        <taxon>Desulfobulbia</taxon>
        <taxon>Desulfobulbales</taxon>
        <taxon>Desulfobulbaceae</taxon>
        <taxon>Desulfolithobacter</taxon>
    </lineage>
</organism>
<dbReference type="AlphaFoldDB" id="A0A915U062"/>
<keyword evidence="2" id="KW-1185">Reference proteome</keyword>
<dbReference type="KEGG" id="ddu:GF1_09650"/>
<dbReference type="EMBL" id="AP024233">
    <property type="protein sequence ID" value="BCO08589.1"/>
    <property type="molecule type" value="Genomic_DNA"/>
</dbReference>